<dbReference type="PANTHER" id="PTHR42939:SF1">
    <property type="entry name" value="ABC TRANSPORTER ATP-BINDING PROTEIN ALBC-RELATED"/>
    <property type="match status" value="1"/>
</dbReference>
<dbReference type="EMBL" id="JBEVCJ010000030">
    <property type="protein sequence ID" value="MET1256895.1"/>
    <property type="molecule type" value="Genomic_DNA"/>
</dbReference>
<sequence length="232" mass="25795">MLKVNQLSKSFGHKNAVKQLSFRVETSQVYCLLGGNGAGKTTTLNMLLGFIEPDSGYAEFNSIDLWKDRRVIQKSIFYLPENINLYSELTAIENLKYLTQLSGLTIDEATIKKALIECGLAEQAHNKSTRAFSKGMRQKAGLALARLKDAKLLLLDEPTSGLDPSATYEFVQLIQRLKAQGATIVMITHDLQCACLLADEIGILQAGKLVQNITNNDLTLEKLEQYYFQSTI</sequence>
<keyword evidence="2" id="KW-0547">Nucleotide-binding</keyword>
<dbReference type="CDD" id="cd03230">
    <property type="entry name" value="ABC_DR_subfamily_A"/>
    <property type="match status" value="1"/>
</dbReference>
<evidence type="ECO:0000313" key="5">
    <source>
        <dbReference type="EMBL" id="MET1256895.1"/>
    </source>
</evidence>
<gene>
    <name evidence="5" type="ORF">ABVT43_17265</name>
</gene>
<keyword evidence="6" id="KW-1185">Reference proteome</keyword>
<evidence type="ECO:0000259" key="4">
    <source>
        <dbReference type="PROSITE" id="PS50893"/>
    </source>
</evidence>
<dbReference type="InterPro" id="IPR027417">
    <property type="entry name" value="P-loop_NTPase"/>
</dbReference>
<dbReference type="Pfam" id="PF00005">
    <property type="entry name" value="ABC_tran"/>
    <property type="match status" value="1"/>
</dbReference>
<dbReference type="PANTHER" id="PTHR42939">
    <property type="entry name" value="ABC TRANSPORTER ATP-BINDING PROTEIN ALBC-RELATED"/>
    <property type="match status" value="1"/>
</dbReference>
<dbReference type="InterPro" id="IPR051782">
    <property type="entry name" value="ABC_Transporter_VariousFunc"/>
</dbReference>
<dbReference type="InterPro" id="IPR003593">
    <property type="entry name" value="AAA+_ATPase"/>
</dbReference>
<dbReference type="SUPFAM" id="SSF52540">
    <property type="entry name" value="P-loop containing nucleoside triphosphate hydrolases"/>
    <property type="match status" value="1"/>
</dbReference>
<keyword evidence="3 5" id="KW-0067">ATP-binding</keyword>
<protein>
    <submittedName>
        <fullName evidence="5">ABC transporter ATP-binding protein</fullName>
    </submittedName>
</protein>
<reference evidence="5 6" key="1">
    <citation type="submission" date="2024-06" db="EMBL/GenBank/DDBJ databases">
        <authorList>
            <person name="Li F."/>
        </authorList>
    </citation>
    <scope>NUCLEOTIDE SEQUENCE [LARGE SCALE GENOMIC DNA]</scope>
    <source>
        <strain evidence="5 6">GXAS 311</strain>
    </source>
</reference>
<dbReference type="SMART" id="SM00382">
    <property type="entry name" value="AAA"/>
    <property type="match status" value="1"/>
</dbReference>
<dbReference type="Proteomes" id="UP001548189">
    <property type="component" value="Unassembled WGS sequence"/>
</dbReference>
<evidence type="ECO:0000256" key="3">
    <source>
        <dbReference type="ARBA" id="ARBA00022840"/>
    </source>
</evidence>
<proteinExistence type="predicted"/>
<name>A0ABV2BY89_9GAMM</name>
<accession>A0ABV2BY89</accession>
<dbReference type="InterPro" id="IPR003439">
    <property type="entry name" value="ABC_transporter-like_ATP-bd"/>
</dbReference>
<evidence type="ECO:0000256" key="2">
    <source>
        <dbReference type="ARBA" id="ARBA00022741"/>
    </source>
</evidence>
<evidence type="ECO:0000313" key="6">
    <source>
        <dbReference type="Proteomes" id="UP001548189"/>
    </source>
</evidence>
<dbReference type="PROSITE" id="PS50893">
    <property type="entry name" value="ABC_TRANSPORTER_2"/>
    <property type="match status" value="1"/>
</dbReference>
<dbReference type="RefSeq" id="WP_353897476.1">
    <property type="nucleotide sequence ID" value="NZ_JBEVCJ010000030.1"/>
</dbReference>
<dbReference type="GO" id="GO:0005524">
    <property type="term" value="F:ATP binding"/>
    <property type="evidence" value="ECO:0007669"/>
    <property type="project" value="UniProtKB-KW"/>
</dbReference>
<organism evidence="5 6">
    <name type="scientific">Aliikangiella maris</name>
    <dbReference type="NCBI Taxonomy" id="3162458"/>
    <lineage>
        <taxon>Bacteria</taxon>
        <taxon>Pseudomonadati</taxon>
        <taxon>Pseudomonadota</taxon>
        <taxon>Gammaproteobacteria</taxon>
        <taxon>Oceanospirillales</taxon>
        <taxon>Pleioneaceae</taxon>
        <taxon>Aliikangiella</taxon>
    </lineage>
</organism>
<keyword evidence="1" id="KW-0813">Transport</keyword>
<feature type="domain" description="ABC transporter" evidence="4">
    <location>
        <begin position="2"/>
        <end position="231"/>
    </location>
</feature>
<dbReference type="Gene3D" id="3.40.50.300">
    <property type="entry name" value="P-loop containing nucleotide triphosphate hydrolases"/>
    <property type="match status" value="1"/>
</dbReference>
<evidence type="ECO:0000256" key="1">
    <source>
        <dbReference type="ARBA" id="ARBA00022448"/>
    </source>
</evidence>
<comment type="caution">
    <text evidence="5">The sequence shown here is derived from an EMBL/GenBank/DDBJ whole genome shotgun (WGS) entry which is preliminary data.</text>
</comment>